<evidence type="ECO:0000256" key="6">
    <source>
        <dbReference type="SAM" id="Phobius"/>
    </source>
</evidence>
<evidence type="ECO:0000259" key="8">
    <source>
        <dbReference type="Pfam" id="PF21885"/>
    </source>
</evidence>
<comment type="subcellular location">
    <subcellularLocation>
        <location evidence="1">Membrane</location>
        <topology evidence="1">Multi-pass membrane protein</topology>
    </subcellularLocation>
</comment>
<keyword evidence="3 6" id="KW-1133">Transmembrane helix</keyword>
<dbReference type="InterPro" id="IPR040416">
    <property type="entry name" value="TMEM181"/>
</dbReference>
<feature type="domain" description="Wntless-like transmembrane" evidence="7">
    <location>
        <begin position="172"/>
        <end position="414"/>
    </location>
</feature>
<evidence type="ECO:0000313" key="10">
    <source>
        <dbReference type="Proteomes" id="UP001149090"/>
    </source>
</evidence>
<reference evidence="9" key="1">
    <citation type="submission" date="2022-10" db="EMBL/GenBank/DDBJ databases">
        <title>Novel sulphate-reducing endosymbionts in the free-living metamonad Anaeramoeba.</title>
        <authorList>
            <person name="Jerlstrom-Hultqvist J."/>
            <person name="Cepicka I."/>
            <person name="Gallot-Lavallee L."/>
            <person name="Salas-Leiva D."/>
            <person name="Curtis B.A."/>
            <person name="Zahonova K."/>
            <person name="Pipaliya S."/>
            <person name="Dacks J."/>
            <person name="Roger A.J."/>
        </authorList>
    </citation>
    <scope>NUCLEOTIDE SEQUENCE</scope>
    <source>
        <strain evidence="9">BMAN</strain>
    </source>
</reference>
<dbReference type="PANTHER" id="PTHR31918:SF1">
    <property type="entry name" value="TRANSMEMBRANE PROTEIN 181"/>
    <property type="match status" value="1"/>
</dbReference>
<comment type="caution">
    <text evidence="9">The sequence shown here is derived from an EMBL/GenBank/DDBJ whole genome shotgun (WGS) entry which is preliminary data.</text>
</comment>
<dbReference type="PANTHER" id="PTHR31918">
    <property type="entry name" value="TRANSMEMBRANE PROTEIN 181"/>
    <property type="match status" value="1"/>
</dbReference>
<dbReference type="InterPro" id="IPR047843">
    <property type="entry name" value="WLS-like_TM"/>
</dbReference>
<evidence type="ECO:0000313" key="9">
    <source>
        <dbReference type="EMBL" id="KAJ5075323.1"/>
    </source>
</evidence>
<proteinExistence type="predicted"/>
<feature type="domain" description="TMEM181 GOLD" evidence="8">
    <location>
        <begin position="72"/>
        <end position="171"/>
    </location>
</feature>
<evidence type="ECO:0000256" key="4">
    <source>
        <dbReference type="ARBA" id="ARBA00023136"/>
    </source>
</evidence>
<evidence type="ECO:0000256" key="5">
    <source>
        <dbReference type="SAM" id="MobiDB-lite"/>
    </source>
</evidence>
<evidence type="ECO:0000259" key="7">
    <source>
        <dbReference type="Pfam" id="PF06664"/>
    </source>
</evidence>
<evidence type="ECO:0000256" key="2">
    <source>
        <dbReference type="ARBA" id="ARBA00022692"/>
    </source>
</evidence>
<dbReference type="GO" id="GO:0016020">
    <property type="term" value="C:membrane"/>
    <property type="evidence" value="ECO:0007669"/>
    <property type="project" value="UniProtKB-SubCell"/>
</dbReference>
<dbReference type="Proteomes" id="UP001149090">
    <property type="component" value="Unassembled WGS sequence"/>
</dbReference>
<sequence length="504" mass="59497">MHPSEMKMRAESFTKKKQVFVVVAFSVYIFTSIIVGLIGPSVLTTREAEDNLTPTSHIGLWQSIYNLDRMNLDLMVSVEIQNNKEYQIETPAKFILDLYGKSSENGDKKEIVLNDVHTRTIKCDSHSKCDSIYFIHETFIEYSIYQFFIQIEPDTLETELFSGVTFKFEFYNTHFVMFRMIFGFVYVIFSIFVLLFWTYKTSKISWKVFTFEQKWVTVLLFALVFFNNPFFPITIIGRGWFPEFLDVLFILVFVFLMLLFWLVMFDSFRFRPEERTFTKFLLPKISILFVQFVFNFALILIQRLHLKNDPEYEEADDLKGYKPLAIISIILFVVYLLWLIYSIYRAFREIHQFTNWKPVFYFFFNITIIDIILFAIFVGVGTLHSEKSNPLVFLATYGLFNFYIYTLAIGFFPTTESIDMIRGAARQQLGDDEDEIDKNEKQNQQITSSDDNLRGDDIEMDQVNKVNQKELNQSEKSEKLDQSEKSEKLDQSEKSEKLDQSDDN</sequence>
<dbReference type="InterPro" id="IPR054077">
    <property type="entry name" value="TMEM181_GOLD"/>
</dbReference>
<dbReference type="OMA" id="SWINIRD"/>
<dbReference type="Pfam" id="PF06664">
    <property type="entry name" value="WLS-like_TM"/>
    <property type="match status" value="1"/>
</dbReference>
<dbReference type="AlphaFoldDB" id="A0A9Q0LPV2"/>
<dbReference type="Pfam" id="PF21885">
    <property type="entry name" value="TMEM181_GOLD"/>
    <property type="match status" value="1"/>
</dbReference>
<dbReference type="EMBL" id="JAPDFW010000065">
    <property type="protein sequence ID" value="KAJ5075323.1"/>
    <property type="molecule type" value="Genomic_DNA"/>
</dbReference>
<keyword evidence="2 6" id="KW-0812">Transmembrane</keyword>
<name>A0A9Q0LPV2_ANAIG</name>
<feature type="transmembrane region" description="Helical" evidence="6">
    <location>
        <begin position="324"/>
        <end position="347"/>
    </location>
</feature>
<gene>
    <name evidence="9" type="ORF">M0811_07293</name>
</gene>
<feature type="compositionally biased region" description="Basic and acidic residues" evidence="5">
    <location>
        <begin position="472"/>
        <end position="504"/>
    </location>
</feature>
<dbReference type="OrthoDB" id="28186at2759"/>
<protein>
    <submittedName>
        <fullName evidence="9">Transmembrane protein</fullName>
    </submittedName>
</protein>
<feature type="transmembrane region" description="Helical" evidence="6">
    <location>
        <begin position="218"/>
        <end position="241"/>
    </location>
</feature>
<feature type="transmembrane region" description="Helical" evidence="6">
    <location>
        <begin position="176"/>
        <end position="197"/>
    </location>
</feature>
<feature type="transmembrane region" description="Helical" evidence="6">
    <location>
        <begin position="20"/>
        <end position="43"/>
    </location>
</feature>
<evidence type="ECO:0000256" key="1">
    <source>
        <dbReference type="ARBA" id="ARBA00004141"/>
    </source>
</evidence>
<keyword evidence="4 6" id="KW-0472">Membrane</keyword>
<accession>A0A9Q0LPV2</accession>
<feature type="region of interest" description="Disordered" evidence="5">
    <location>
        <begin position="436"/>
        <end position="504"/>
    </location>
</feature>
<evidence type="ECO:0000256" key="3">
    <source>
        <dbReference type="ARBA" id="ARBA00022989"/>
    </source>
</evidence>
<feature type="transmembrane region" description="Helical" evidence="6">
    <location>
        <begin position="392"/>
        <end position="412"/>
    </location>
</feature>
<feature type="transmembrane region" description="Helical" evidence="6">
    <location>
        <begin position="285"/>
        <end position="304"/>
    </location>
</feature>
<keyword evidence="10" id="KW-1185">Reference proteome</keyword>
<organism evidence="9 10">
    <name type="scientific">Anaeramoeba ignava</name>
    <name type="common">Anaerobic marine amoeba</name>
    <dbReference type="NCBI Taxonomy" id="1746090"/>
    <lineage>
        <taxon>Eukaryota</taxon>
        <taxon>Metamonada</taxon>
        <taxon>Anaeramoebidae</taxon>
        <taxon>Anaeramoeba</taxon>
    </lineage>
</organism>
<dbReference type="GO" id="GO:0015643">
    <property type="term" value="F:toxic substance binding"/>
    <property type="evidence" value="ECO:0007669"/>
    <property type="project" value="InterPro"/>
</dbReference>
<feature type="transmembrane region" description="Helical" evidence="6">
    <location>
        <begin position="359"/>
        <end position="380"/>
    </location>
</feature>
<feature type="transmembrane region" description="Helical" evidence="6">
    <location>
        <begin position="247"/>
        <end position="265"/>
    </location>
</feature>